<protein>
    <recommendedName>
        <fullName evidence="3">Tim44-like domain-containing protein</fullName>
    </recommendedName>
</protein>
<feature type="transmembrane region" description="Helical" evidence="2">
    <location>
        <begin position="26"/>
        <end position="47"/>
    </location>
</feature>
<feature type="domain" description="Tim44-like" evidence="3">
    <location>
        <begin position="214"/>
        <end position="345"/>
    </location>
</feature>
<sequence length="348" mass="36347">MHHPLFPPASPLAAARPLPGHGMATVLRRIGAPLLTLAMLLMAVDLAEAKRVGGGKSFGSRDTYSKPYDKPTAPDRNSSTVNQQAAPNQPGGPAAAAAPGTPGTPGARPGMFGGMGGMFGGLLMGGLIGSMLFGGGMGGGIGILEILILGGGAYLLLRLFAGRKTAHMRQSAAGGDRLAYATPQYGAPAADRAPADRAPDGWAALHATPPDQDRPAGNTAPVMPAGLDEAEFLAGVKALYARLQASWDRRDLDDIRQFTSPEVFSEIARQAQEDPAPGKTEILMVEARVLEAASQGGQTVITVFFDVLLREDQSAGNPGQVREVWRISRDEKAARPSWTLEGIQQLAM</sequence>
<dbReference type="AlphaFoldDB" id="A0A0W8G3T1"/>
<dbReference type="SMART" id="SM00978">
    <property type="entry name" value="Tim44"/>
    <property type="match status" value="1"/>
</dbReference>
<evidence type="ECO:0000313" key="4">
    <source>
        <dbReference type="EMBL" id="KUG27807.1"/>
    </source>
</evidence>
<gene>
    <name evidence="4" type="ORF">ASZ90_002338</name>
</gene>
<name>A0A0W8G3T1_9ZZZZ</name>
<dbReference type="Pfam" id="PF04280">
    <property type="entry name" value="Tim44"/>
    <property type="match status" value="1"/>
</dbReference>
<dbReference type="EMBL" id="LNQE01000287">
    <property type="protein sequence ID" value="KUG27807.1"/>
    <property type="molecule type" value="Genomic_DNA"/>
</dbReference>
<feature type="compositionally biased region" description="Low complexity" evidence="1">
    <location>
        <begin position="82"/>
        <end position="109"/>
    </location>
</feature>
<accession>A0A0W8G3T1</accession>
<feature type="region of interest" description="Disordered" evidence="1">
    <location>
        <begin position="54"/>
        <end position="109"/>
    </location>
</feature>
<feature type="transmembrane region" description="Helical" evidence="2">
    <location>
        <begin position="112"/>
        <end position="133"/>
    </location>
</feature>
<feature type="compositionally biased region" description="Basic and acidic residues" evidence="1">
    <location>
        <begin position="63"/>
        <end position="73"/>
    </location>
</feature>
<dbReference type="PANTHER" id="PTHR41542:SF1">
    <property type="entry name" value="BLL5807 PROTEIN"/>
    <property type="match status" value="1"/>
</dbReference>
<reference evidence="4" key="1">
    <citation type="journal article" date="2015" name="Proc. Natl. Acad. Sci. U.S.A.">
        <title>Networks of energetic and metabolic interactions define dynamics in microbial communities.</title>
        <authorList>
            <person name="Embree M."/>
            <person name="Liu J.K."/>
            <person name="Al-Bassam M.M."/>
            <person name="Zengler K."/>
        </authorList>
    </citation>
    <scope>NUCLEOTIDE SEQUENCE</scope>
</reference>
<dbReference type="InterPro" id="IPR032710">
    <property type="entry name" value="NTF2-like_dom_sf"/>
</dbReference>
<evidence type="ECO:0000256" key="2">
    <source>
        <dbReference type="SAM" id="Phobius"/>
    </source>
</evidence>
<evidence type="ECO:0000259" key="3">
    <source>
        <dbReference type="SMART" id="SM00978"/>
    </source>
</evidence>
<dbReference type="InterPro" id="IPR007379">
    <property type="entry name" value="Tim44-like_dom"/>
</dbReference>
<feature type="region of interest" description="Disordered" evidence="1">
    <location>
        <begin position="187"/>
        <end position="219"/>
    </location>
</feature>
<dbReference type="SUPFAM" id="SSF54427">
    <property type="entry name" value="NTF2-like"/>
    <property type="match status" value="1"/>
</dbReference>
<evidence type="ECO:0000256" key="1">
    <source>
        <dbReference type="SAM" id="MobiDB-lite"/>
    </source>
</evidence>
<organism evidence="4">
    <name type="scientific">hydrocarbon metagenome</name>
    <dbReference type="NCBI Taxonomy" id="938273"/>
    <lineage>
        <taxon>unclassified sequences</taxon>
        <taxon>metagenomes</taxon>
        <taxon>ecological metagenomes</taxon>
    </lineage>
</organism>
<proteinExistence type="predicted"/>
<dbReference type="PANTHER" id="PTHR41542">
    <property type="entry name" value="BLL5807 PROTEIN"/>
    <property type="match status" value="1"/>
</dbReference>
<keyword evidence="2" id="KW-0472">Membrane</keyword>
<dbReference type="Gene3D" id="3.10.450.240">
    <property type="match status" value="1"/>
</dbReference>
<comment type="caution">
    <text evidence="4">The sequence shown here is derived from an EMBL/GenBank/DDBJ whole genome shotgun (WGS) entry which is preliminary data.</text>
</comment>
<feature type="transmembrane region" description="Helical" evidence="2">
    <location>
        <begin position="139"/>
        <end position="161"/>
    </location>
</feature>
<keyword evidence="2" id="KW-1133">Transmembrane helix</keyword>
<keyword evidence="2" id="KW-0812">Transmembrane</keyword>